<feature type="signal peptide" evidence="1">
    <location>
        <begin position="1"/>
        <end position="19"/>
    </location>
</feature>
<dbReference type="RefSeq" id="WP_152619225.1">
    <property type="nucleotide sequence ID" value="NZ_JWHT01000015.1"/>
</dbReference>
<evidence type="ECO:0000313" key="3">
    <source>
        <dbReference type="Proteomes" id="UP000032289"/>
    </source>
</evidence>
<gene>
    <name evidence="2" type="ORF">ab3b_00750</name>
</gene>
<dbReference type="Proteomes" id="UP000032289">
    <property type="component" value="Unassembled WGS sequence"/>
</dbReference>
<dbReference type="PATRIC" id="fig|137591.24.peg.730"/>
<organism evidence="2 3">
    <name type="scientific">Weissella cibaria</name>
    <dbReference type="NCBI Taxonomy" id="137591"/>
    <lineage>
        <taxon>Bacteria</taxon>
        <taxon>Bacillati</taxon>
        <taxon>Bacillota</taxon>
        <taxon>Bacilli</taxon>
        <taxon>Lactobacillales</taxon>
        <taxon>Lactobacillaceae</taxon>
        <taxon>Weissella</taxon>
    </lineage>
</organism>
<feature type="chain" id="PRO_5039166450" evidence="1">
    <location>
        <begin position="20"/>
        <end position="78"/>
    </location>
</feature>
<evidence type="ECO:0000256" key="1">
    <source>
        <dbReference type="SAM" id="SignalP"/>
    </source>
</evidence>
<keyword evidence="1" id="KW-0732">Signal</keyword>
<dbReference type="AlphaFoldDB" id="A0A0D1M2N7"/>
<proteinExistence type="predicted"/>
<reference evidence="2 3" key="1">
    <citation type="journal article" date="2015" name="Microbiology (Mosc.)">
        <title>Genomics of the Weissella cibaria species with an examination of its metabolic traits.</title>
        <authorList>
            <person name="Lynch K.M."/>
            <person name="Lucid A."/>
            <person name="Arendt E.K."/>
            <person name="Sleator R.D."/>
            <person name="Lucey B."/>
            <person name="Coffey A."/>
        </authorList>
    </citation>
    <scope>NUCLEOTIDE SEQUENCE [LARGE SCALE GENOMIC DNA]</scope>
    <source>
        <strain evidence="2 3">AB3b</strain>
    </source>
</reference>
<comment type="caution">
    <text evidence="2">The sequence shown here is derived from an EMBL/GenBank/DDBJ whole genome shotgun (WGS) entry which is preliminary data.</text>
</comment>
<dbReference type="EMBL" id="JWHT01000015">
    <property type="protein sequence ID" value="KIU25137.1"/>
    <property type="molecule type" value="Genomic_DNA"/>
</dbReference>
<protein>
    <submittedName>
        <fullName evidence="2">Uncharacterized protein</fullName>
    </submittedName>
</protein>
<sequence length="78" mass="8878" precursor="true">MRRSAWKIFWCVGVSCIFAISNSSPQRVDAATLQGRYTSIHITPRHDLTVADDKTFFAFQYQLETTYAVAVDLQNMTS</sequence>
<evidence type="ECO:0000313" key="2">
    <source>
        <dbReference type="EMBL" id="KIU25137.1"/>
    </source>
</evidence>
<name>A0A0D1M2N7_9LACO</name>
<accession>A0A0D1M2N7</accession>